<proteinExistence type="predicted"/>
<name>A0A6B3N998_9CYAN</name>
<feature type="non-terminal residue" evidence="1">
    <location>
        <position position="1"/>
    </location>
</feature>
<keyword evidence="1" id="KW-0418">Kinase</keyword>
<sequence>LDPTLTHKLSSMGLIKLSGTRAIAGCELYRRYFTKKGEQHFMSTLSPL</sequence>
<protein>
    <submittedName>
        <fullName evidence="1">Serine/threonine protein kinase</fullName>
    </submittedName>
</protein>
<dbReference type="Pfam" id="PF14516">
    <property type="entry name" value="AAA_35"/>
    <property type="match status" value="1"/>
</dbReference>
<reference evidence="1" key="1">
    <citation type="submission" date="2019-11" db="EMBL/GenBank/DDBJ databases">
        <title>Genomic insights into an expanded diversity of filamentous marine cyanobacteria reveals the extraordinary biosynthetic potential of Moorea and Okeania.</title>
        <authorList>
            <person name="Ferreira Leao T."/>
            <person name="Wang M."/>
            <person name="Moss N."/>
            <person name="Da Silva R."/>
            <person name="Sanders J."/>
            <person name="Nurk S."/>
            <person name="Gurevich A."/>
            <person name="Humphrey G."/>
            <person name="Reher R."/>
            <person name="Zhu Q."/>
            <person name="Belda-Ferre P."/>
            <person name="Glukhov E."/>
            <person name="Rex R."/>
            <person name="Dorrestein P.C."/>
            <person name="Knight R."/>
            <person name="Pevzner P."/>
            <person name="Gerwick W.H."/>
            <person name="Gerwick L."/>
        </authorList>
    </citation>
    <scope>NUCLEOTIDE SEQUENCE</scope>
    <source>
        <strain evidence="1">SIO1C4</strain>
    </source>
</reference>
<accession>A0A6B3N998</accession>
<keyword evidence="1" id="KW-0723">Serine/threonine-protein kinase</keyword>
<dbReference type="EMBL" id="JAAHFQ010000103">
    <property type="protein sequence ID" value="NER27465.1"/>
    <property type="molecule type" value="Genomic_DNA"/>
</dbReference>
<evidence type="ECO:0000313" key="1">
    <source>
        <dbReference type="EMBL" id="NER27465.1"/>
    </source>
</evidence>
<dbReference type="AlphaFoldDB" id="A0A6B3N998"/>
<organism evidence="1">
    <name type="scientific">Symploca sp. SIO1C4</name>
    <dbReference type="NCBI Taxonomy" id="2607765"/>
    <lineage>
        <taxon>Bacteria</taxon>
        <taxon>Bacillati</taxon>
        <taxon>Cyanobacteriota</taxon>
        <taxon>Cyanophyceae</taxon>
        <taxon>Coleofasciculales</taxon>
        <taxon>Coleofasciculaceae</taxon>
        <taxon>Symploca</taxon>
    </lineage>
</organism>
<keyword evidence="1" id="KW-0808">Transferase</keyword>
<dbReference type="GO" id="GO:0004674">
    <property type="term" value="F:protein serine/threonine kinase activity"/>
    <property type="evidence" value="ECO:0007669"/>
    <property type="project" value="UniProtKB-KW"/>
</dbReference>
<gene>
    <name evidence="1" type="ORF">F6J89_07485</name>
</gene>
<comment type="caution">
    <text evidence="1">The sequence shown here is derived from an EMBL/GenBank/DDBJ whole genome shotgun (WGS) entry which is preliminary data.</text>
</comment>